<dbReference type="SMART" id="SM00490">
    <property type="entry name" value="HELICc"/>
    <property type="match status" value="1"/>
</dbReference>
<reference evidence="7 8" key="1">
    <citation type="submission" date="2015-07" db="EMBL/GenBank/DDBJ databases">
        <authorList>
            <person name="Noorani M."/>
        </authorList>
    </citation>
    <scope>NUCLEOTIDE SEQUENCE [LARGE SCALE GENOMIC DNA]</scope>
    <source>
        <strain evidence="7 8">CECT 5088</strain>
    </source>
</reference>
<dbReference type="Proteomes" id="UP000048908">
    <property type="component" value="Unassembled WGS sequence"/>
</dbReference>
<dbReference type="Gene3D" id="3.40.50.300">
    <property type="entry name" value="P-loop containing nucleotide triphosphate hydrolases"/>
    <property type="match status" value="2"/>
</dbReference>
<dbReference type="GO" id="GO:0003677">
    <property type="term" value="F:DNA binding"/>
    <property type="evidence" value="ECO:0007669"/>
    <property type="project" value="InterPro"/>
</dbReference>
<name>A0A0M6XT45_9RHOB</name>
<keyword evidence="1" id="KW-0547">Nucleotide-binding</keyword>
<evidence type="ECO:0000313" key="8">
    <source>
        <dbReference type="Proteomes" id="UP000048908"/>
    </source>
</evidence>
<dbReference type="InterPro" id="IPR014001">
    <property type="entry name" value="Helicase_ATP-bd"/>
</dbReference>
<dbReference type="InterPro" id="IPR050615">
    <property type="entry name" value="ATP-dep_DNA_Helicase"/>
</dbReference>
<dbReference type="PROSITE" id="PS51194">
    <property type="entry name" value="HELICASE_CTER"/>
    <property type="match status" value="1"/>
</dbReference>
<evidence type="ECO:0000313" key="7">
    <source>
        <dbReference type="EMBL" id="CTQ34366.1"/>
    </source>
</evidence>
<proteinExistence type="predicted"/>
<keyword evidence="4" id="KW-0067">ATP-binding</keyword>
<dbReference type="InterPro" id="IPR027417">
    <property type="entry name" value="P-loop_NTPase"/>
</dbReference>
<protein>
    <submittedName>
        <fullName evidence="7">UvsW helicase</fullName>
    </submittedName>
</protein>
<dbReference type="CDD" id="cd09179">
    <property type="entry name" value="PLDc_N_DEXD_a"/>
    <property type="match status" value="1"/>
</dbReference>
<dbReference type="GO" id="GO:0005524">
    <property type="term" value="F:ATP binding"/>
    <property type="evidence" value="ECO:0007669"/>
    <property type="project" value="UniProtKB-KW"/>
</dbReference>
<dbReference type="GO" id="GO:0004386">
    <property type="term" value="F:helicase activity"/>
    <property type="evidence" value="ECO:0007669"/>
    <property type="project" value="UniProtKB-KW"/>
</dbReference>
<evidence type="ECO:0000259" key="6">
    <source>
        <dbReference type="PROSITE" id="PS51194"/>
    </source>
</evidence>
<feature type="domain" description="Helicase ATP-binding" evidence="5">
    <location>
        <begin position="262"/>
        <end position="429"/>
    </location>
</feature>
<keyword evidence="3 7" id="KW-0347">Helicase</keyword>
<dbReference type="AlphaFoldDB" id="A0A0M6XT45"/>
<dbReference type="PROSITE" id="PS51192">
    <property type="entry name" value="HELICASE_ATP_BIND_1"/>
    <property type="match status" value="1"/>
</dbReference>
<dbReference type="Pfam" id="PF00271">
    <property type="entry name" value="Helicase_C"/>
    <property type="match status" value="1"/>
</dbReference>
<dbReference type="SMART" id="SM00487">
    <property type="entry name" value="DEXDc"/>
    <property type="match status" value="1"/>
</dbReference>
<sequence>MRDARPFLGDLTVLDLKTEYRSLKENPVRDFYRPCLLNSIIYKRAVGYFRSTVYNVIGASSIEFARRGGRTELICSPEMSEEDVDSIALGYARKSEVIAQRLTQQIDFLMSSEETAFNTRLLATLVSLGALEIKVAVRADRKGLYHEKIGIFLDGIGNSVSFKGSANETWSGWHRQGNFESVEVFCSWREGLEAERVRNHTAHFDALWSEDDPDIEVFSFPDGVVAHLKKAAFKDLDAVDPKDATSHEKRRTPLPHQDAAVSEWLSRGGRGIFEHATGSGKTFTALMAIRRQAECGKPTLVVVPSRLLLDQWASEIRDEIPEAALLLAGGGNNAWRAPHRLKGMTGADTAHGGRIVLTTMQTASMDAFRHAVIDGEHLLLVADEVHQIGSPQHARIMTLNAGSRLGLSATPIRYGDPEGTRQIFEYFGGVIPPPITLADAIEAGRLVPYEYQPHALNLTADEADAWRNYTDRIRREIVQQKADEAGARPLSDKAKMLLIQRSRIAKKAASKVRLACDVLKAHFEKGQSWLVYCEDADQLAQVLTILRQEGMDPVEYHSKMDGDRAATMLWFRSFGGILVSIRCLDEGVDIPDVSHALILASSQNPRQFIQRRGRVLRRAPDKQVAVLHDAIVVPVSAEDEPDQISLLKSELVRAIEFADHAINKGAGAELRDIATSMGIDPEGLLNSGLEEDEEEA</sequence>
<dbReference type="GO" id="GO:0016787">
    <property type="term" value="F:hydrolase activity"/>
    <property type="evidence" value="ECO:0007669"/>
    <property type="project" value="UniProtKB-KW"/>
</dbReference>
<dbReference type="STRING" id="282197.SAMN04488517_10869"/>
<dbReference type="PANTHER" id="PTHR11274:SF0">
    <property type="entry name" value="GENERAL TRANSCRIPTION AND DNA REPAIR FACTOR IIH HELICASE SUBUNIT XPB"/>
    <property type="match status" value="1"/>
</dbReference>
<feature type="domain" description="Helicase C-terminal" evidence="6">
    <location>
        <begin position="518"/>
        <end position="674"/>
    </location>
</feature>
<gene>
    <name evidence="7" type="ORF">JAN5088_03162</name>
</gene>
<accession>A0A0M6XT45</accession>
<dbReference type="InterPro" id="IPR006935">
    <property type="entry name" value="Helicase/UvrB_N"/>
</dbReference>
<evidence type="ECO:0000256" key="1">
    <source>
        <dbReference type="ARBA" id="ARBA00022741"/>
    </source>
</evidence>
<dbReference type="PANTHER" id="PTHR11274">
    <property type="entry name" value="RAD25/XP-B DNA REPAIR HELICASE"/>
    <property type="match status" value="1"/>
</dbReference>
<dbReference type="CDD" id="cd17926">
    <property type="entry name" value="DEXHc_RE"/>
    <property type="match status" value="1"/>
</dbReference>
<keyword evidence="8" id="KW-1185">Reference proteome</keyword>
<dbReference type="Pfam" id="PF04851">
    <property type="entry name" value="ResIII"/>
    <property type="match status" value="1"/>
</dbReference>
<organism evidence="7 8">
    <name type="scientific">Jannaschia rubra</name>
    <dbReference type="NCBI Taxonomy" id="282197"/>
    <lineage>
        <taxon>Bacteria</taxon>
        <taxon>Pseudomonadati</taxon>
        <taxon>Pseudomonadota</taxon>
        <taxon>Alphaproteobacteria</taxon>
        <taxon>Rhodobacterales</taxon>
        <taxon>Roseobacteraceae</taxon>
        <taxon>Jannaschia</taxon>
    </lineage>
</organism>
<dbReference type="InterPro" id="IPR001650">
    <property type="entry name" value="Helicase_C-like"/>
</dbReference>
<evidence type="ECO:0000256" key="3">
    <source>
        <dbReference type="ARBA" id="ARBA00022806"/>
    </source>
</evidence>
<keyword evidence="2" id="KW-0378">Hydrolase</keyword>
<dbReference type="EMBL" id="CXPG01000021">
    <property type="protein sequence ID" value="CTQ34366.1"/>
    <property type="molecule type" value="Genomic_DNA"/>
</dbReference>
<evidence type="ECO:0000259" key="5">
    <source>
        <dbReference type="PROSITE" id="PS51192"/>
    </source>
</evidence>
<evidence type="ECO:0000256" key="4">
    <source>
        <dbReference type="ARBA" id="ARBA00022840"/>
    </source>
</evidence>
<evidence type="ECO:0000256" key="2">
    <source>
        <dbReference type="ARBA" id="ARBA00022801"/>
    </source>
</evidence>
<dbReference type="SUPFAM" id="SSF52540">
    <property type="entry name" value="P-loop containing nucleoside triphosphate hydrolases"/>
    <property type="match status" value="1"/>
</dbReference>